<organism evidence="19 20">
    <name type="scientific">Caldanaerobacter subterraneus</name>
    <dbReference type="NCBI Taxonomy" id="911092"/>
    <lineage>
        <taxon>Bacteria</taxon>
        <taxon>Bacillati</taxon>
        <taxon>Bacillota</taxon>
        <taxon>Clostridia</taxon>
        <taxon>Thermoanaerobacterales</taxon>
        <taxon>Thermoanaerobacteraceae</taxon>
        <taxon>Caldanaerobacter</taxon>
    </lineage>
</organism>
<keyword evidence="3 17" id="KW-1003">Cell membrane</keyword>
<comment type="subcellular location">
    <subcellularLocation>
        <location evidence="1">Cell membrane</location>
        <topology evidence="1">Multi-pass membrane protein</topology>
    </subcellularLocation>
</comment>
<keyword evidence="11" id="KW-0460">Magnesium</keyword>
<keyword evidence="14 17" id="KW-0472">Membrane</keyword>
<keyword evidence="12" id="KW-1278">Translocase</keyword>
<name>A0A4V2S998_9THEO</name>
<evidence type="ECO:0000256" key="16">
    <source>
        <dbReference type="ARBA" id="ARBA00049338"/>
    </source>
</evidence>
<evidence type="ECO:0000256" key="14">
    <source>
        <dbReference type="ARBA" id="ARBA00023136"/>
    </source>
</evidence>
<dbReference type="GO" id="GO:0005886">
    <property type="term" value="C:plasma membrane"/>
    <property type="evidence" value="ECO:0007669"/>
    <property type="project" value="UniProtKB-SubCell"/>
</dbReference>
<evidence type="ECO:0000256" key="4">
    <source>
        <dbReference type="ARBA" id="ARBA00022539"/>
    </source>
</evidence>
<comment type="similarity">
    <text evidence="2 17">Belongs to the cation transport ATPase (P-type) (TC 3.A.3) family. Type IB subfamily.</text>
</comment>
<dbReference type="NCBIfam" id="TIGR01525">
    <property type="entry name" value="ATPase-IB_hvy"/>
    <property type="match status" value="1"/>
</dbReference>
<dbReference type="Proteomes" id="UP000294886">
    <property type="component" value="Unassembled WGS sequence"/>
</dbReference>
<evidence type="ECO:0000313" key="19">
    <source>
        <dbReference type="EMBL" id="TCO66290.1"/>
    </source>
</evidence>
<dbReference type="InterPro" id="IPR023298">
    <property type="entry name" value="ATPase_P-typ_TM_dom_sf"/>
</dbReference>
<dbReference type="GO" id="GO:0005524">
    <property type="term" value="F:ATP binding"/>
    <property type="evidence" value="ECO:0007669"/>
    <property type="project" value="UniProtKB-UniRule"/>
</dbReference>
<evidence type="ECO:0000256" key="6">
    <source>
        <dbReference type="ARBA" id="ARBA00022692"/>
    </source>
</evidence>
<dbReference type="Pfam" id="PF00122">
    <property type="entry name" value="E1-E2_ATPase"/>
    <property type="match status" value="1"/>
</dbReference>
<dbReference type="InterPro" id="IPR036412">
    <property type="entry name" value="HAD-like_sf"/>
</dbReference>
<dbReference type="NCBIfam" id="TIGR01512">
    <property type="entry name" value="ATPase-IB2_Cd"/>
    <property type="match status" value="1"/>
</dbReference>
<comment type="caution">
    <text evidence="19">The sequence shown here is derived from an EMBL/GenBank/DDBJ whole genome shotgun (WGS) entry which is preliminary data.</text>
</comment>
<comment type="catalytic activity">
    <reaction evidence="15">
        <text>Zn(2+)(in) + ATP + H2O = Zn(2+)(out) + ADP + phosphate + H(+)</text>
        <dbReference type="Rhea" id="RHEA:20621"/>
        <dbReference type="ChEBI" id="CHEBI:15377"/>
        <dbReference type="ChEBI" id="CHEBI:15378"/>
        <dbReference type="ChEBI" id="CHEBI:29105"/>
        <dbReference type="ChEBI" id="CHEBI:30616"/>
        <dbReference type="ChEBI" id="CHEBI:43474"/>
        <dbReference type="ChEBI" id="CHEBI:456216"/>
        <dbReference type="EC" id="7.2.2.12"/>
    </reaction>
</comment>
<dbReference type="AlphaFoldDB" id="A0A4V2S998"/>
<feature type="transmembrane region" description="Helical" evidence="17">
    <location>
        <begin position="283"/>
        <end position="303"/>
    </location>
</feature>
<dbReference type="InterPro" id="IPR018303">
    <property type="entry name" value="ATPase_P-typ_P_site"/>
</dbReference>
<evidence type="ECO:0000256" key="1">
    <source>
        <dbReference type="ARBA" id="ARBA00004651"/>
    </source>
</evidence>
<dbReference type="Pfam" id="PF00702">
    <property type="entry name" value="Hydrolase"/>
    <property type="match status" value="1"/>
</dbReference>
<dbReference type="GO" id="GO:0046872">
    <property type="term" value="F:metal ion binding"/>
    <property type="evidence" value="ECO:0007669"/>
    <property type="project" value="UniProtKB-KW"/>
</dbReference>
<dbReference type="SFLD" id="SFLDS00003">
    <property type="entry name" value="Haloacid_Dehalogenase"/>
    <property type="match status" value="1"/>
</dbReference>
<keyword evidence="6 17" id="KW-0812">Transmembrane</keyword>
<protein>
    <submittedName>
        <fullName evidence="19">Cd2+/Zn2+-exporting ATPase</fullName>
    </submittedName>
</protein>
<dbReference type="InterPro" id="IPR027256">
    <property type="entry name" value="P-typ_ATPase_IB"/>
</dbReference>
<feature type="transmembrane region" description="Helical" evidence="17">
    <location>
        <begin position="643"/>
        <end position="662"/>
    </location>
</feature>
<dbReference type="PRINTS" id="PR00120">
    <property type="entry name" value="HATPASE"/>
</dbReference>
<evidence type="ECO:0000256" key="17">
    <source>
        <dbReference type="RuleBase" id="RU362081"/>
    </source>
</evidence>
<evidence type="ECO:0000259" key="18">
    <source>
        <dbReference type="Pfam" id="PF00122"/>
    </source>
</evidence>
<evidence type="ECO:0000313" key="20">
    <source>
        <dbReference type="Proteomes" id="UP000294886"/>
    </source>
</evidence>
<evidence type="ECO:0000256" key="2">
    <source>
        <dbReference type="ARBA" id="ARBA00006024"/>
    </source>
</evidence>
<evidence type="ECO:0000256" key="10">
    <source>
        <dbReference type="ARBA" id="ARBA00022840"/>
    </source>
</evidence>
<dbReference type="SUPFAM" id="SSF56784">
    <property type="entry name" value="HAD-like"/>
    <property type="match status" value="1"/>
</dbReference>
<evidence type="ECO:0000256" key="13">
    <source>
        <dbReference type="ARBA" id="ARBA00022989"/>
    </source>
</evidence>
<feature type="transmembrane region" description="Helical" evidence="17">
    <location>
        <begin position="615"/>
        <end position="637"/>
    </location>
</feature>
<dbReference type="InterPro" id="IPR023214">
    <property type="entry name" value="HAD_sf"/>
</dbReference>
<dbReference type="GO" id="GO:0016887">
    <property type="term" value="F:ATP hydrolysis activity"/>
    <property type="evidence" value="ECO:0007669"/>
    <property type="project" value="InterPro"/>
</dbReference>
<sequence length="665" mass="72279">MNESGRVNTMQNNKRAFVLERFGCKSCALDAKESPLNANCDSDSCKLENDDSNEVYRRIIQYGISAILFAIALLFNSLGYVKFTLFFVSYIIAGGDVILKAAKNILKGRIFDEYFLMSIATIGAFAIGEYPESVAVMLFYQIGELLQDIAVDHSKRSIKELMNIRPDYANLKIGYEIKRVSPQEVRPGDVIIVKPGEKIPLDGKVIEGESMVDTSALTGESVLKEVYKGAEVLSGFINKNGLLTIEVTREFAESTVSKILGLIEEASSKKAPTEKFMTKFAKYYTPIVVFLALIIAVIPPLIIPAATFKEFIYRALIFLIISCPCALVLSIPLSFFAGIGAASKNGILVKGSNYLEALSNVETVVFDKTGTLTKGVFKVTKIKSVNGMSRDALLEYAAYAESFSNHPIAESILEAYGKEVDRSKIKKYEEISGNGVRANIEGKEVLVGNAKLMKMENIDCVTGDSTGTIIHVAIDNKYCGYILISDEVKEDSPKAIESLRKMGIKRIVMLTGDNKVVSDKIAASLGIDEVYSQLLPNEKVGVLEKLYADNKKGKLIFVGDGINDAPVLARSDVGVAMGGIGSDAAIEAADVVLMTDEPSKLVTAIKISKRTKLIVWENILLALGVKIVVLALGALGVATMWEAVFADVGVALLAVLNSLRLLNKK</sequence>
<evidence type="ECO:0000256" key="3">
    <source>
        <dbReference type="ARBA" id="ARBA00022475"/>
    </source>
</evidence>
<dbReference type="InterPro" id="IPR023299">
    <property type="entry name" value="ATPase_P-typ_cyto_dom_N"/>
</dbReference>
<dbReference type="SUPFAM" id="SSF81665">
    <property type="entry name" value="Calcium ATPase, transmembrane domain M"/>
    <property type="match status" value="1"/>
</dbReference>
<keyword evidence="8 17" id="KW-0547">Nucleotide-binding</keyword>
<feature type="transmembrane region" description="Helical" evidence="17">
    <location>
        <begin position="315"/>
        <end position="342"/>
    </location>
</feature>
<evidence type="ECO:0000256" key="5">
    <source>
        <dbReference type="ARBA" id="ARBA00022553"/>
    </source>
</evidence>
<feature type="transmembrane region" description="Helical" evidence="17">
    <location>
        <begin position="59"/>
        <end position="75"/>
    </location>
</feature>
<dbReference type="GO" id="GO:0016463">
    <property type="term" value="F:P-type zinc transporter activity"/>
    <property type="evidence" value="ECO:0007669"/>
    <property type="project" value="UniProtKB-EC"/>
</dbReference>
<dbReference type="InterPro" id="IPR051014">
    <property type="entry name" value="Cation_Transport_ATPase_IB"/>
</dbReference>
<evidence type="ECO:0000256" key="11">
    <source>
        <dbReference type="ARBA" id="ARBA00022842"/>
    </source>
</evidence>
<keyword evidence="9" id="KW-0862">Zinc</keyword>
<dbReference type="SFLD" id="SFLDG00002">
    <property type="entry name" value="C1.7:_P-type_atpase_like"/>
    <property type="match status" value="1"/>
</dbReference>
<evidence type="ECO:0000256" key="9">
    <source>
        <dbReference type="ARBA" id="ARBA00022833"/>
    </source>
</evidence>
<keyword evidence="5" id="KW-0597">Phosphoprotein</keyword>
<keyword evidence="4" id="KW-0104">Cadmium</keyword>
<keyword evidence="7 17" id="KW-0479">Metal-binding</keyword>
<dbReference type="GO" id="GO:0008551">
    <property type="term" value="F:P-type cadmium transporter activity"/>
    <property type="evidence" value="ECO:0007669"/>
    <property type="project" value="UniProtKB-EC"/>
</dbReference>
<evidence type="ECO:0000256" key="12">
    <source>
        <dbReference type="ARBA" id="ARBA00022967"/>
    </source>
</evidence>
<dbReference type="Gene3D" id="3.40.1110.10">
    <property type="entry name" value="Calcium-transporting ATPase, cytoplasmic domain N"/>
    <property type="match status" value="1"/>
</dbReference>
<keyword evidence="10 17" id="KW-0067">ATP-binding</keyword>
<dbReference type="SUPFAM" id="SSF81653">
    <property type="entry name" value="Calcium ATPase, transduction domain A"/>
    <property type="match status" value="1"/>
</dbReference>
<accession>A0A4V2S998</accession>
<evidence type="ECO:0000256" key="8">
    <source>
        <dbReference type="ARBA" id="ARBA00022741"/>
    </source>
</evidence>
<reference evidence="19 20" key="1">
    <citation type="submission" date="2019-03" db="EMBL/GenBank/DDBJ databases">
        <title>Genomic Encyclopedia of Type Strains, Phase IV (KMG-IV): sequencing the most valuable type-strain genomes for metagenomic binning, comparative biology and taxonomic classification.</title>
        <authorList>
            <person name="Goeker M."/>
        </authorList>
    </citation>
    <scope>NUCLEOTIDE SEQUENCE [LARGE SCALE GENOMIC DNA]</scope>
    <source>
        <strain evidence="19 20">DSM 13054</strain>
    </source>
</reference>
<dbReference type="InterPro" id="IPR008250">
    <property type="entry name" value="ATPase_P-typ_transduc_dom_A_sf"/>
</dbReference>
<dbReference type="EMBL" id="SLWU01000011">
    <property type="protein sequence ID" value="TCO66290.1"/>
    <property type="molecule type" value="Genomic_DNA"/>
</dbReference>
<dbReference type="PRINTS" id="PR00119">
    <property type="entry name" value="CATATPASE"/>
</dbReference>
<proteinExistence type="inferred from homology"/>
<dbReference type="PANTHER" id="PTHR48085">
    <property type="entry name" value="CADMIUM/ZINC-TRANSPORTING ATPASE HMA2-RELATED"/>
    <property type="match status" value="1"/>
</dbReference>
<comment type="catalytic activity">
    <reaction evidence="16">
        <text>Cd(2+)(in) + ATP + H2O = Cd(2+)(out) + ADP + phosphate + H(+)</text>
        <dbReference type="Rhea" id="RHEA:12132"/>
        <dbReference type="ChEBI" id="CHEBI:15377"/>
        <dbReference type="ChEBI" id="CHEBI:15378"/>
        <dbReference type="ChEBI" id="CHEBI:30616"/>
        <dbReference type="ChEBI" id="CHEBI:43474"/>
        <dbReference type="ChEBI" id="CHEBI:48775"/>
        <dbReference type="ChEBI" id="CHEBI:456216"/>
        <dbReference type="EC" id="7.2.2.21"/>
    </reaction>
</comment>
<dbReference type="NCBIfam" id="TIGR01494">
    <property type="entry name" value="ATPase_P-type"/>
    <property type="match status" value="1"/>
</dbReference>
<dbReference type="FunFam" id="2.70.150.10:FF:000002">
    <property type="entry name" value="Copper-transporting ATPase 1, putative"/>
    <property type="match status" value="1"/>
</dbReference>
<feature type="transmembrane region" description="Helical" evidence="17">
    <location>
        <begin position="81"/>
        <end position="99"/>
    </location>
</feature>
<dbReference type="SFLD" id="SFLDF00027">
    <property type="entry name" value="p-type_atpase"/>
    <property type="match status" value="1"/>
</dbReference>
<dbReference type="InterPro" id="IPR001757">
    <property type="entry name" value="P_typ_ATPase"/>
</dbReference>
<evidence type="ECO:0000256" key="7">
    <source>
        <dbReference type="ARBA" id="ARBA00022723"/>
    </source>
</evidence>
<dbReference type="Gene3D" id="3.40.50.1000">
    <property type="entry name" value="HAD superfamily/HAD-like"/>
    <property type="match status" value="1"/>
</dbReference>
<dbReference type="InterPro" id="IPR059000">
    <property type="entry name" value="ATPase_P-type_domA"/>
</dbReference>
<gene>
    <name evidence="19" type="ORF">EV203_11168</name>
</gene>
<dbReference type="PROSITE" id="PS00154">
    <property type="entry name" value="ATPASE_E1_E2"/>
    <property type="match status" value="1"/>
</dbReference>
<dbReference type="PANTHER" id="PTHR48085:SF5">
    <property type="entry name" value="CADMIUM_ZINC-TRANSPORTING ATPASE HMA4-RELATED"/>
    <property type="match status" value="1"/>
</dbReference>
<dbReference type="Gene3D" id="2.70.150.10">
    <property type="entry name" value="Calcium-transporting ATPase, cytoplasmic transduction domain A"/>
    <property type="match status" value="1"/>
</dbReference>
<dbReference type="FunFam" id="3.40.1110.10:FF:000066">
    <property type="entry name" value="Cadmium-translocating P-type ATPase"/>
    <property type="match status" value="1"/>
</dbReference>
<feature type="domain" description="P-type ATPase A" evidence="18">
    <location>
        <begin position="166"/>
        <end position="264"/>
    </location>
</feature>
<dbReference type="CDD" id="cd07548">
    <property type="entry name" value="P-type_ATPase-Cd_Zn_Co_like"/>
    <property type="match status" value="1"/>
</dbReference>
<dbReference type="InterPro" id="IPR044492">
    <property type="entry name" value="P_typ_ATPase_HD_dom"/>
</dbReference>
<evidence type="ECO:0000256" key="15">
    <source>
        <dbReference type="ARBA" id="ARBA00047308"/>
    </source>
</evidence>
<keyword evidence="13 17" id="KW-1133">Transmembrane helix</keyword>